<name>A0ABX2HCD5_9FIRM</name>
<gene>
    <name evidence="1" type="ORF">G5B17_20400</name>
</gene>
<accession>A0ABX2HCD5</accession>
<keyword evidence="2" id="KW-1185">Reference proteome</keyword>
<evidence type="ECO:0000313" key="1">
    <source>
        <dbReference type="EMBL" id="NSG87696.1"/>
    </source>
</evidence>
<reference evidence="1 2" key="1">
    <citation type="journal article" date="2020" name="Cell Host Microbe">
        <title>Functional and Genomic Variation between Human-Derived Isolates of Lachnospiraceae Reveals Inter- and Intra-Species Diversity.</title>
        <authorList>
            <person name="Sorbara M.T."/>
            <person name="Littmann E.R."/>
            <person name="Fontana E."/>
            <person name="Moody T.U."/>
            <person name="Kohout C.E."/>
            <person name="Gjonbalaj M."/>
            <person name="Eaton V."/>
            <person name="Seok R."/>
            <person name="Leiner I.M."/>
            <person name="Pamer E.G."/>
        </authorList>
    </citation>
    <scope>NUCLEOTIDE SEQUENCE [LARGE SCALE GENOMIC DNA]</scope>
    <source>
        <strain evidence="1 2">MSK.17.74</strain>
    </source>
</reference>
<feature type="non-terminal residue" evidence="1">
    <location>
        <position position="1"/>
    </location>
</feature>
<protein>
    <submittedName>
        <fullName evidence="1">Uncharacterized protein</fullName>
    </submittedName>
</protein>
<organism evidence="1 2">
    <name type="scientific">Blautia faecis</name>
    <dbReference type="NCBI Taxonomy" id="871665"/>
    <lineage>
        <taxon>Bacteria</taxon>
        <taxon>Bacillati</taxon>
        <taxon>Bacillota</taxon>
        <taxon>Clostridia</taxon>
        <taxon>Lachnospirales</taxon>
        <taxon>Lachnospiraceae</taxon>
        <taxon>Blautia</taxon>
    </lineage>
</organism>
<proteinExistence type="predicted"/>
<sequence>QFDKIMKLFGYANPYRMLGLCQQIADIQGETLTINVPFPEVFYYKM</sequence>
<dbReference type="Proteomes" id="UP001644719">
    <property type="component" value="Unassembled WGS sequence"/>
</dbReference>
<dbReference type="EMBL" id="JAAITS010000101">
    <property type="protein sequence ID" value="NSG87696.1"/>
    <property type="molecule type" value="Genomic_DNA"/>
</dbReference>
<comment type="caution">
    <text evidence="1">The sequence shown here is derived from an EMBL/GenBank/DDBJ whole genome shotgun (WGS) entry which is preliminary data.</text>
</comment>
<evidence type="ECO:0000313" key="2">
    <source>
        <dbReference type="Proteomes" id="UP001644719"/>
    </source>
</evidence>